<protein>
    <submittedName>
        <fullName evidence="2">SIS domain-containing protein</fullName>
    </submittedName>
</protein>
<sequence length="403" mass="43368">MNQLKSNPEMGALLSPAESDRQDAGYAHTLREIAQQPITWLETASAMAARSPDLVRLLSEVGIREGAGAGSFFLTGSGSSLYVGQCLAPGYQEKFRVPALAVPAGDVLTHAEASLFSHPGLVLSFARSGDSPESTAAVDRFLRERPRARHLIITCNAEGALATRYRSDPRVTSVVLDNKTNDRSLVMTSSFTNLFLAARVLTSLDDTASYVRHAERLARASADVLSGCGPLANVARRDFRSAIYLGSGARYGAARESALKMLEMTGGHVFTFAETYLGLRHGPMCAVQRDTLLVCFLSTEPIARAYELDLLHELSAKGLGFAKVIVGSQIPEQLVSDDDVMIDIGTPSIDDRDLPAIDVLVGQLLGFFQCRRLGLRPDAPSPDNVIRRVVEGFAVHSPPPSVS</sequence>
<evidence type="ECO:0000313" key="2">
    <source>
        <dbReference type="EMBL" id="WXB11087.1"/>
    </source>
</evidence>
<feature type="domain" description="SIS" evidence="1">
    <location>
        <begin position="59"/>
        <end position="219"/>
    </location>
</feature>
<accession>A0ABZ2LK10</accession>
<keyword evidence="3" id="KW-1185">Reference proteome</keyword>
<dbReference type="Gene3D" id="3.40.50.10490">
    <property type="entry name" value="Glucose-6-phosphate isomerase like protein, domain 1"/>
    <property type="match status" value="2"/>
</dbReference>
<organism evidence="2 3">
    <name type="scientific">Pendulispora albinea</name>
    <dbReference type="NCBI Taxonomy" id="2741071"/>
    <lineage>
        <taxon>Bacteria</taxon>
        <taxon>Pseudomonadati</taxon>
        <taxon>Myxococcota</taxon>
        <taxon>Myxococcia</taxon>
        <taxon>Myxococcales</taxon>
        <taxon>Sorangiineae</taxon>
        <taxon>Pendulisporaceae</taxon>
        <taxon>Pendulispora</taxon>
    </lineage>
</organism>
<dbReference type="InterPro" id="IPR046348">
    <property type="entry name" value="SIS_dom_sf"/>
</dbReference>
<dbReference type="PROSITE" id="PS51464">
    <property type="entry name" value="SIS"/>
    <property type="match status" value="2"/>
</dbReference>
<dbReference type="RefSeq" id="WP_394820702.1">
    <property type="nucleotide sequence ID" value="NZ_CP089984.1"/>
</dbReference>
<gene>
    <name evidence="2" type="ORF">LZC94_24790</name>
</gene>
<dbReference type="Proteomes" id="UP001370348">
    <property type="component" value="Chromosome"/>
</dbReference>
<evidence type="ECO:0000313" key="3">
    <source>
        <dbReference type="Proteomes" id="UP001370348"/>
    </source>
</evidence>
<dbReference type="EMBL" id="CP089984">
    <property type="protein sequence ID" value="WXB11087.1"/>
    <property type="molecule type" value="Genomic_DNA"/>
</dbReference>
<name>A0ABZ2LK10_9BACT</name>
<feature type="domain" description="SIS" evidence="1">
    <location>
        <begin position="231"/>
        <end position="380"/>
    </location>
</feature>
<reference evidence="2 3" key="1">
    <citation type="submission" date="2021-12" db="EMBL/GenBank/DDBJ databases">
        <title>Discovery of the Pendulisporaceae a myxobacterial family with distinct sporulation behavior and unique specialized metabolism.</title>
        <authorList>
            <person name="Garcia R."/>
            <person name="Popoff A."/>
            <person name="Bader C.D."/>
            <person name="Loehr J."/>
            <person name="Walesch S."/>
            <person name="Walt C."/>
            <person name="Boldt J."/>
            <person name="Bunk B."/>
            <person name="Haeckl F.J.F.P.J."/>
            <person name="Gunesch A.P."/>
            <person name="Birkelbach J."/>
            <person name="Nuebel U."/>
            <person name="Pietschmann T."/>
            <person name="Bach T."/>
            <person name="Mueller R."/>
        </authorList>
    </citation>
    <scope>NUCLEOTIDE SEQUENCE [LARGE SCALE GENOMIC DNA]</scope>
    <source>
        <strain evidence="2 3">MSr11954</strain>
    </source>
</reference>
<proteinExistence type="predicted"/>
<dbReference type="InterPro" id="IPR001347">
    <property type="entry name" value="SIS_dom"/>
</dbReference>
<evidence type="ECO:0000259" key="1">
    <source>
        <dbReference type="PROSITE" id="PS51464"/>
    </source>
</evidence>
<dbReference type="SUPFAM" id="SSF53697">
    <property type="entry name" value="SIS domain"/>
    <property type="match status" value="1"/>
</dbReference>